<protein>
    <submittedName>
        <fullName evidence="2">Uncharacterized protein</fullName>
    </submittedName>
</protein>
<keyword evidence="1" id="KW-0812">Transmembrane</keyword>
<accession>A0A162Z261</accession>
<dbReference type="STRING" id="1642818.AWE51_25745"/>
<organism evidence="2 3">
    <name type="scientific">Aquimarina aggregata</name>
    <dbReference type="NCBI Taxonomy" id="1642818"/>
    <lineage>
        <taxon>Bacteria</taxon>
        <taxon>Pseudomonadati</taxon>
        <taxon>Bacteroidota</taxon>
        <taxon>Flavobacteriia</taxon>
        <taxon>Flavobacteriales</taxon>
        <taxon>Flavobacteriaceae</taxon>
        <taxon>Aquimarina</taxon>
    </lineage>
</organism>
<evidence type="ECO:0000313" key="3">
    <source>
        <dbReference type="Proteomes" id="UP000076715"/>
    </source>
</evidence>
<dbReference type="EMBL" id="LQRT01000028">
    <property type="protein sequence ID" value="KZS39507.1"/>
    <property type="molecule type" value="Genomic_DNA"/>
</dbReference>
<sequence>MPPSAGRRNIQGTLAVIEFMGEKKLNILKKLINILRYIFTGFWGFLTIIVIVFLIHRYLNPGWKSISNQDLKDYGKISLIFFSTLGILTLLKYYIRNKLNKQNNEGN</sequence>
<comment type="caution">
    <text evidence="2">The sequence shown here is derived from an EMBL/GenBank/DDBJ whole genome shotgun (WGS) entry which is preliminary data.</text>
</comment>
<name>A0A162Z261_9FLAO</name>
<reference evidence="2 3" key="1">
    <citation type="submission" date="2016-01" db="EMBL/GenBank/DDBJ databases">
        <title>The draft genome sequence of Aquimarina sp. RZW4-3-2.</title>
        <authorList>
            <person name="Wang Y."/>
        </authorList>
    </citation>
    <scope>NUCLEOTIDE SEQUENCE [LARGE SCALE GENOMIC DNA]</scope>
    <source>
        <strain evidence="2 3">RZW4-3-2</strain>
    </source>
</reference>
<keyword evidence="1" id="KW-0472">Membrane</keyword>
<feature type="transmembrane region" description="Helical" evidence="1">
    <location>
        <begin position="75"/>
        <end position="95"/>
    </location>
</feature>
<feature type="transmembrane region" description="Helical" evidence="1">
    <location>
        <begin position="34"/>
        <end position="55"/>
    </location>
</feature>
<dbReference type="AlphaFoldDB" id="A0A162Z261"/>
<keyword evidence="3" id="KW-1185">Reference proteome</keyword>
<dbReference type="Proteomes" id="UP000076715">
    <property type="component" value="Unassembled WGS sequence"/>
</dbReference>
<evidence type="ECO:0000256" key="1">
    <source>
        <dbReference type="SAM" id="Phobius"/>
    </source>
</evidence>
<evidence type="ECO:0000313" key="2">
    <source>
        <dbReference type="EMBL" id="KZS39507.1"/>
    </source>
</evidence>
<proteinExistence type="predicted"/>
<keyword evidence="1" id="KW-1133">Transmembrane helix</keyword>
<gene>
    <name evidence="2" type="ORF">AWE51_25745</name>
</gene>